<dbReference type="GO" id="GO:0016491">
    <property type="term" value="F:oxidoreductase activity"/>
    <property type="evidence" value="ECO:0007669"/>
    <property type="project" value="InterPro"/>
</dbReference>
<feature type="signal peptide" evidence="2">
    <location>
        <begin position="1"/>
        <end position="28"/>
    </location>
</feature>
<dbReference type="PROSITE" id="PS51352">
    <property type="entry name" value="THIOREDOXIN_2"/>
    <property type="match status" value="1"/>
</dbReference>
<reference evidence="4 5" key="1">
    <citation type="submission" date="2019-02" db="EMBL/GenBank/DDBJ databases">
        <title>Deep-cultivation of Planctomycetes and their phenomic and genomic characterization uncovers novel biology.</title>
        <authorList>
            <person name="Wiegand S."/>
            <person name="Jogler M."/>
            <person name="Boedeker C."/>
            <person name="Pinto D."/>
            <person name="Vollmers J."/>
            <person name="Rivas-Marin E."/>
            <person name="Kohn T."/>
            <person name="Peeters S.H."/>
            <person name="Heuer A."/>
            <person name="Rast P."/>
            <person name="Oberbeckmann S."/>
            <person name="Bunk B."/>
            <person name="Jeske O."/>
            <person name="Meyerdierks A."/>
            <person name="Storesund J.E."/>
            <person name="Kallscheuer N."/>
            <person name="Luecker S."/>
            <person name="Lage O.M."/>
            <person name="Pohl T."/>
            <person name="Merkel B.J."/>
            <person name="Hornburger P."/>
            <person name="Mueller R.-W."/>
            <person name="Bruemmer F."/>
            <person name="Labrenz M."/>
            <person name="Spormann A.M."/>
            <person name="Op Den Camp H."/>
            <person name="Overmann J."/>
            <person name="Amann R."/>
            <person name="Jetten M.S.M."/>
            <person name="Mascher T."/>
            <person name="Medema M.H."/>
            <person name="Devos D.P."/>
            <person name="Kaster A.-K."/>
            <person name="Ovreas L."/>
            <person name="Rohde M."/>
            <person name="Galperin M.Y."/>
            <person name="Jogler C."/>
        </authorList>
    </citation>
    <scope>NUCLEOTIDE SEQUENCE [LARGE SCALE GENOMIC DNA]</scope>
    <source>
        <strain evidence="4 5">V7</strain>
    </source>
</reference>
<dbReference type="InterPro" id="IPR036249">
    <property type="entry name" value="Thioredoxin-like_sf"/>
</dbReference>
<dbReference type="GO" id="GO:0016209">
    <property type="term" value="F:antioxidant activity"/>
    <property type="evidence" value="ECO:0007669"/>
    <property type="project" value="InterPro"/>
</dbReference>
<dbReference type="PROSITE" id="PS00194">
    <property type="entry name" value="THIOREDOXIN_1"/>
    <property type="match status" value="1"/>
</dbReference>
<accession>A0A5C6FTW0</accession>
<dbReference type="InterPro" id="IPR017937">
    <property type="entry name" value="Thioredoxin_CS"/>
</dbReference>
<comment type="caution">
    <text evidence="4">The sequence shown here is derived from an EMBL/GenBank/DDBJ whole genome shotgun (WGS) entry which is preliminary data.</text>
</comment>
<dbReference type="InterPro" id="IPR013766">
    <property type="entry name" value="Thioredoxin_domain"/>
</dbReference>
<evidence type="ECO:0000313" key="4">
    <source>
        <dbReference type="EMBL" id="TWU65781.1"/>
    </source>
</evidence>
<gene>
    <name evidence="4" type="primary">resA_1</name>
    <name evidence="4" type="ORF">V7x_13340</name>
</gene>
<dbReference type="SUPFAM" id="SSF52833">
    <property type="entry name" value="Thioredoxin-like"/>
    <property type="match status" value="1"/>
</dbReference>
<dbReference type="Gene3D" id="1.25.40.10">
    <property type="entry name" value="Tetratricopeptide repeat domain"/>
    <property type="match status" value="1"/>
</dbReference>
<keyword evidence="2" id="KW-0732">Signal</keyword>
<dbReference type="PANTHER" id="PTHR42852:SF13">
    <property type="entry name" value="PROTEIN DIPZ"/>
    <property type="match status" value="1"/>
</dbReference>
<feature type="domain" description="Thioredoxin" evidence="3">
    <location>
        <begin position="493"/>
        <end position="632"/>
    </location>
</feature>
<evidence type="ECO:0000313" key="5">
    <source>
        <dbReference type="Proteomes" id="UP000316476"/>
    </source>
</evidence>
<dbReference type="GO" id="GO:0006950">
    <property type="term" value="P:response to stress"/>
    <property type="evidence" value="ECO:0007669"/>
    <property type="project" value="UniProtKB-ARBA"/>
</dbReference>
<dbReference type="CDD" id="cd02966">
    <property type="entry name" value="TlpA_like_family"/>
    <property type="match status" value="1"/>
</dbReference>
<keyword evidence="1" id="KW-0676">Redox-active center</keyword>
<dbReference type="InterPro" id="IPR050553">
    <property type="entry name" value="Thioredoxin_ResA/DsbE_sf"/>
</dbReference>
<proteinExistence type="predicted"/>
<feature type="chain" id="PRO_5022975075" evidence="2">
    <location>
        <begin position="29"/>
        <end position="632"/>
    </location>
</feature>
<dbReference type="Proteomes" id="UP000316476">
    <property type="component" value="Unassembled WGS sequence"/>
</dbReference>
<dbReference type="AlphaFoldDB" id="A0A5C6FTW0"/>
<dbReference type="InterPro" id="IPR011990">
    <property type="entry name" value="TPR-like_helical_dom_sf"/>
</dbReference>
<evidence type="ECO:0000256" key="2">
    <source>
        <dbReference type="SAM" id="SignalP"/>
    </source>
</evidence>
<dbReference type="PANTHER" id="PTHR42852">
    <property type="entry name" value="THIOL:DISULFIDE INTERCHANGE PROTEIN DSBE"/>
    <property type="match status" value="1"/>
</dbReference>
<sequence precursor="true">MFGHLCRSGSLPAFVMAATLGWSATASAAPTVAQALGLKPVQPNVDYQKVDDATGCKLEDIERDDWAGWEVVSPEGETLRRFADTNGDSKVDLWCYYRYGVEVYRDVDSNFNGKADQYRWMGTEGIRWGLDDNEDATVDRWKQISAEEVSAELVAAIRDADAKRFGALLADQRDLTRAGLGAAQAKELAEKASLAARRFARLADSQKTIGKEANWVQFTATAPGVVPAGTQDATRDFIVYENAVAMYESDGKSGQLVIGTMIKVEDGWKLVDLPSMPAAGEAIEQTAGIFFRPVVSTGAGAVSGGVGGAEMQKMVTALEAIDRQLAEEKSAAKLADLHARRADVVEQLIANSPSNADKQMWVRQLVDTVGFAVQSGAYPKGLDRLKQARKRYAGSDESLKSYIDFQVLSTEYAAKLQPGADSVDVQEWYLEQLTAFVKAHPRAAESAQAMLQLALGKEFEDNEKEALDYYRQIASRFKGTDAAQKAAGAIRRLDSVGKAVDLSGKTVAGQPFRLASLRGKPVIVQYWATWCEPCKEDMKQLRRLKAQYRRAGLEVVGISVDSSRQQAESFIKANSMPWIQLFEDGGLDSSPLALQFGVQTLPTMMLIDKRGALVRHNVSRDELEAELKKLVR</sequence>
<dbReference type="Gene3D" id="3.40.30.10">
    <property type="entry name" value="Glutaredoxin"/>
    <property type="match status" value="1"/>
</dbReference>
<evidence type="ECO:0000256" key="1">
    <source>
        <dbReference type="ARBA" id="ARBA00023284"/>
    </source>
</evidence>
<dbReference type="Pfam" id="PF00578">
    <property type="entry name" value="AhpC-TSA"/>
    <property type="match status" value="1"/>
</dbReference>
<dbReference type="InterPro" id="IPR000866">
    <property type="entry name" value="AhpC/TSA"/>
</dbReference>
<organism evidence="4 5">
    <name type="scientific">Crateriforma conspicua</name>
    <dbReference type="NCBI Taxonomy" id="2527996"/>
    <lineage>
        <taxon>Bacteria</taxon>
        <taxon>Pseudomonadati</taxon>
        <taxon>Planctomycetota</taxon>
        <taxon>Planctomycetia</taxon>
        <taxon>Planctomycetales</taxon>
        <taxon>Planctomycetaceae</taxon>
        <taxon>Crateriforma</taxon>
    </lineage>
</organism>
<name>A0A5C6FTW0_9PLAN</name>
<dbReference type="EMBL" id="SJPZ01000001">
    <property type="protein sequence ID" value="TWU65781.1"/>
    <property type="molecule type" value="Genomic_DNA"/>
</dbReference>
<protein>
    <submittedName>
        <fullName evidence="4">Thiol-disulfide oxidoreductase ResA</fullName>
    </submittedName>
</protein>
<evidence type="ECO:0000259" key="3">
    <source>
        <dbReference type="PROSITE" id="PS51352"/>
    </source>
</evidence>